<accession>A0ACC1SUD4</accession>
<proteinExistence type="predicted"/>
<evidence type="ECO:0000313" key="2">
    <source>
        <dbReference type="Proteomes" id="UP001148629"/>
    </source>
</evidence>
<sequence>MATFGSPVSKLIELLSAKSQNPSLNIVDAILSYLGIADIYALHAACRSLRWLVGHMTSSPSLLNINKQLDPFVKDPARFRYELGKHDALIAGEFVRNFFEFGWWTVPSLLVYVRRGCNSEGFTNYLRDNEGYCAEPGQHKIYRREGLRERCIVIMPTPDSPIVEIINTALTTAGANVISWNKAYSLFPILTIMLHKFYPLKPFDNKFSQTLQRYAKRGWTTRDILWPDLTDHGIPQKECRQISDSNSLIIELGHSPRGNFTPDYILESAIFSVIREANNTSGRGRTLSMSIEPVRSIALRYTHTNGASGTYCKRWEKFLHERLDRWIYIEIVRLNPEQRPRGFYWTSGQYHVSIPQTYTLPDTWDYADDQMIAWFREWERKM</sequence>
<comment type="caution">
    <text evidence="1">The sequence shown here is derived from an EMBL/GenBank/DDBJ whole genome shotgun (WGS) entry which is preliminary data.</text>
</comment>
<name>A0ACC1SUD4_9HYPO</name>
<dbReference type="Proteomes" id="UP001148629">
    <property type="component" value="Unassembled WGS sequence"/>
</dbReference>
<evidence type="ECO:0000313" key="1">
    <source>
        <dbReference type="EMBL" id="KAJ3546590.1"/>
    </source>
</evidence>
<keyword evidence="2" id="KW-1185">Reference proteome</keyword>
<dbReference type="EMBL" id="JANRMS010000108">
    <property type="protein sequence ID" value="KAJ3546590.1"/>
    <property type="molecule type" value="Genomic_DNA"/>
</dbReference>
<reference evidence="1" key="1">
    <citation type="submission" date="2022-08" db="EMBL/GenBank/DDBJ databases">
        <title>Genome Sequence of Fusarium decemcellulare.</title>
        <authorList>
            <person name="Buettner E."/>
        </authorList>
    </citation>
    <scope>NUCLEOTIDE SEQUENCE</scope>
    <source>
        <strain evidence="1">Babe19</strain>
    </source>
</reference>
<gene>
    <name evidence="1" type="ORF">NM208_g1928</name>
</gene>
<organism evidence="1 2">
    <name type="scientific">Fusarium decemcellulare</name>
    <dbReference type="NCBI Taxonomy" id="57161"/>
    <lineage>
        <taxon>Eukaryota</taxon>
        <taxon>Fungi</taxon>
        <taxon>Dikarya</taxon>
        <taxon>Ascomycota</taxon>
        <taxon>Pezizomycotina</taxon>
        <taxon>Sordariomycetes</taxon>
        <taxon>Hypocreomycetidae</taxon>
        <taxon>Hypocreales</taxon>
        <taxon>Nectriaceae</taxon>
        <taxon>Fusarium</taxon>
        <taxon>Fusarium decemcellulare species complex</taxon>
    </lineage>
</organism>
<protein>
    <submittedName>
        <fullName evidence="1">Uncharacterized protein</fullName>
    </submittedName>
</protein>